<dbReference type="FunFam" id="3.40.630.10:FF:000101">
    <property type="entry name" value="N-acetylated alpha-linked acidic dipeptidase like 1"/>
    <property type="match status" value="1"/>
</dbReference>
<dbReference type="InParanoid" id="H2ZPF9"/>
<accession>H2ZPF9</accession>
<comment type="similarity">
    <text evidence="1">Belongs to the peptidase M28 family. M28B subfamily.</text>
</comment>
<feature type="domain" description="Transferrin receptor-like dimerisation" evidence="2">
    <location>
        <begin position="155"/>
        <end position="272"/>
    </location>
</feature>
<dbReference type="SUPFAM" id="SSF47672">
    <property type="entry name" value="Transferrin receptor-like dimerisation domain"/>
    <property type="match status" value="1"/>
</dbReference>
<dbReference type="Proteomes" id="UP000007875">
    <property type="component" value="Unassembled WGS sequence"/>
</dbReference>
<dbReference type="InterPro" id="IPR007365">
    <property type="entry name" value="TFR-like_dimer_dom"/>
</dbReference>
<protein>
    <recommendedName>
        <fullName evidence="2">Transferrin receptor-like dimerisation domain-containing protein</fullName>
    </recommendedName>
</protein>
<dbReference type="AlphaFoldDB" id="H2ZPF9"/>
<dbReference type="GO" id="GO:0004180">
    <property type="term" value="F:carboxypeptidase activity"/>
    <property type="evidence" value="ECO:0007669"/>
    <property type="project" value="TreeGrafter"/>
</dbReference>
<reference evidence="3" key="2">
    <citation type="submission" date="2025-08" db="UniProtKB">
        <authorList>
            <consortium name="Ensembl"/>
        </authorList>
    </citation>
    <scope>IDENTIFICATION</scope>
</reference>
<dbReference type="STRING" id="51511.ENSCSAVP00000019475"/>
<dbReference type="PANTHER" id="PTHR10404:SF74">
    <property type="entry name" value="AMINOPEPTIDASE NAALADL1-LIKE"/>
    <property type="match status" value="1"/>
</dbReference>
<dbReference type="InterPro" id="IPR036757">
    <property type="entry name" value="TFR-like_dimer_dom_sf"/>
</dbReference>
<evidence type="ECO:0000313" key="3">
    <source>
        <dbReference type="Ensembl" id="ENSCSAVP00000019475.1"/>
    </source>
</evidence>
<evidence type="ECO:0000256" key="1">
    <source>
        <dbReference type="ARBA" id="ARBA00005634"/>
    </source>
</evidence>
<organism evidence="3 4">
    <name type="scientific">Ciona savignyi</name>
    <name type="common">Pacific transparent sea squirt</name>
    <dbReference type="NCBI Taxonomy" id="51511"/>
    <lineage>
        <taxon>Eukaryota</taxon>
        <taxon>Metazoa</taxon>
        <taxon>Chordata</taxon>
        <taxon>Tunicata</taxon>
        <taxon>Ascidiacea</taxon>
        <taxon>Phlebobranchia</taxon>
        <taxon>Cionidae</taxon>
        <taxon>Ciona</taxon>
    </lineage>
</organism>
<reference evidence="3" key="3">
    <citation type="submission" date="2025-09" db="UniProtKB">
        <authorList>
            <consortium name="Ensembl"/>
        </authorList>
    </citation>
    <scope>IDENTIFICATION</scope>
</reference>
<reference evidence="4" key="1">
    <citation type="submission" date="2003-08" db="EMBL/GenBank/DDBJ databases">
        <authorList>
            <person name="Birren B."/>
            <person name="Nusbaum C."/>
            <person name="Abebe A."/>
            <person name="Abouelleil A."/>
            <person name="Adekoya E."/>
            <person name="Ait-zahra M."/>
            <person name="Allen N."/>
            <person name="Allen T."/>
            <person name="An P."/>
            <person name="Anderson M."/>
            <person name="Anderson S."/>
            <person name="Arachchi H."/>
            <person name="Armbruster J."/>
            <person name="Bachantsang P."/>
            <person name="Baldwin J."/>
            <person name="Barry A."/>
            <person name="Bayul T."/>
            <person name="Blitshsteyn B."/>
            <person name="Bloom T."/>
            <person name="Blye J."/>
            <person name="Boguslavskiy L."/>
            <person name="Borowsky M."/>
            <person name="Boukhgalter B."/>
            <person name="Brunache A."/>
            <person name="Butler J."/>
            <person name="Calixte N."/>
            <person name="Calvo S."/>
            <person name="Camarata J."/>
            <person name="Campo K."/>
            <person name="Chang J."/>
            <person name="Cheshatsang Y."/>
            <person name="Citroen M."/>
            <person name="Collymore A."/>
            <person name="Considine T."/>
            <person name="Cook A."/>
            <person name="Cooke P."/>
            <person name="Corum B."/>
            <person name="Cuomo C."/>
            <person name="David R."/>
            <person name="Dawoe T."/>
            <person name="Degray S."/>
            <person name="Dodge S."/>
            <person name="Dooley K."/>
            <person name="Dorje P."/>
            <person name="Dorjee K."/>
            <person name="Dorris L."/>
            <person name="Duffey N."/>
            <person name="Dupes A."/>
            <person name="Elkins T."/>
            <person name="Engels R."/>
            <person name="Erickson J."/>
            <person name="Farina A."/>
            <person name="Faro S."/>
            <person name="Ferreira P."/>
            <person name="Fischer H."/>
            <person name="Fitzgerald M."/>
            <person name="Foley K."/>
            <person name="Gage D."/>
            <person name="Galagan J."/>
            <person name="Gearin G."/>
            <person name="Gnerre S."/>
            <person name="Gnirke A."/>
            <person name="Goyette A."/>
            <person name="Graham J."/>
            <person name="Grandbois E."/>
            <person name="Gyaltsen K."/>
            <person name="Hafez N."/>
            <person name="Hagopian D."/>
            <person name="Hagos B."/>
            <person name="Hall J."/>
            <person name="Hatcher B."/>
            <person name="Heller A."/>
            <person name="Higgins H."/>
            <person name="Honan T."/>
            <person name="Horn A."/>
            <person name="Houde N."/>
            <person name="Hughes L."/>
            <person name="Hulme W."/>
            <person name="Husby E."/>
            <person name="Iliev I."/>
            <person name="Jaffe D."/>
            <person name="Jones C."/>
            <person name="Kamal M."/>
            <person name="Kamat A."/>
            <person name="Kamvysselis M."/>
            <person name="Karlsson E."/>
            <person name="Kells C."/>
            <person name="Kieu A."/>
            <person name="Kisner P."/>
            <person name="Kodira C."/>
            <person name="Kulbokas E."/>
            <person name="Labutti K."/>
            <person name="Lama D."/>
            <person name="Landers T."/>
            <person name="Leger J."/>
            <person name="Levine S."/>
            <person name="Lewis D."/>
            <person name="Lewis T."/>
            <person name="Lindblad-toh K."/>
            <person name="Liu X."/>
            <person name="Lokyitsang T."/>
            <person name="Lokyitsang Y."/>
            <person name="Lucien O."/>
            <person name="Lui A."/>
            <person name="Ma L.J."/>
            <person name="Mabbitt R."/>
            <person name="Macdonald J."/>
            <person name="Maclean C."/>
            <person name="Major J."/>
            <person name="Manning J."/>
            <person name="Marabella R."/>
            <person name="Maru K."/>
            <person name="Matthews C."/>
            <person name="Mauceli E."/>
            <person name="Mccarthy M."/>
            <person name="Mcdonough S."/>
            <person name="Mcghee T."/>
            <person name="Meldrim J."/>
            <person name="Meneus L."/>
            <person name="Mesirov J."/>
            <person name="Mihalev A."/>
            <person name="Mihova T."/>
            <person name="Mikkelsen T."/>
            <person name="Mlenga V."/>
            <person name="Moru K."/>
            <person name="Mozes J."/>
            <person name="Mulrain L."/>
            <person name="Munson G."/>
            <person name="Naylor J."/>
            <person name="Newes C."/>
            <person name="Nguyen C."/>
            <person name="Nguyen N."/>
            <person name="Nguyen T."/>
            <person name="Nicol R."/>
            <person name="Nielsen C."/>
            <person name="Nizzari M."/>
            <person name="Norbu C."/>
            <person name="Norbu N."/>
            <person name="O'donnell P."/>
            <person name="Okoawo O."/>
            <person name="O'leary S."/>
            <person name="Omotosho B."/>
            <person name="O'neill K."/>
            <person name="Osman S."/>
            <person name="Parker S."/>
            <person name="Perrin D."/>
            <person name="Phunkhang P."/>
            <person name="Piqani B."/>
            <person name="Purcell S."/>
            <person name="Rachupka T."/>
            <person name="Ramasamy U."/>
            <person name="Rameau R."/>
            <person name="Ray V."/>
            <person name="Raymond C."/>
            <person name="Retta R."/>
            <person name="Richardson S."/>
            <person name="Rise C."/>
            <person name="Rodriguez J."/>
            <person name="Rogers J."/>
            <person name="Rogov P."/>
            <person name="Rutman M."/>
            <person name="Schupbach R."/>
            <person name="Seaman C."/>
            <person name="Settipalli S."/>
            <person name="Sharpe T."/>
            <person name="Sheridan J."/>
            <person name="Sherpa N."/>
            <person name="Shi J."/>
            <person name="Smirnov S."/>
            <person name="Smith C."/>
            <person name="Sougnez C."/>
            <person name="Spencer B."/>
            <person name="Stalker J."/>
            <person name="Stange-thomann N."/>
            <person name="Stavropoulos S."/>
            <person name="Stetson K."/>
            <person name="Stone C."/>
            <person name="Stone S."/>
            <person name="Stubbs M."/>
            <person name="Talamas J."/>
            <person name="Tchuinga P."/>
            <person name="Tenzing P."/>
            <person name="Tesfaye S."/>
            <person name="Theodore J."/>
            <person name="Thoulutsang Y."/>
            <person name="Topham K."/>
            <person name="Towey S."/>
            <person name="Tsamla T."/>
            <person name="Tsomo N."/>
            <person name="Vallee D."/>
            <person name="Vassiliev H."/>
            <person name="Venkataraman V."/>
            <person name="Vinson J."/>
            <person name="Vo A."/>
            <person name="Wade C."/>
            <person name="Wang S."/>
            <person name="Wangchuk T."/>
            <person name="Wangdi T."/>
            <person name="Whittaker C."/>
            <person name="Wilkinson J."/>
            <person name="Wu Y."/>
            <person name="Wyman D."/>
            <person name="Yadav S."/>
            <person name="Yang S."/>
            <person name="Yang X."/>
            <person name="Yeager S."/>
            <person name="Yee E."/>
            <person name="Young G."/>
            <person name="Zainoun J."/>
            <person name="Zembeck L."/>
            <person name="Zimmer A."/>
            <person name="Zody M."/>
            <person name="Lander E."/>
        </authorList>
    </citation>
    <scope>NUCLEOTIDE SEQUENCE [LARGE SCALE GENOMIC DNA]</scope>
</reference>
<proteinExistence type="inferred from homology"/>
<dbReference type="Ensembl" id="ENSCSAVT00000019685.1">
    <property type="protein sequence ID" value="ENSCSAVP00000019475.1"/>
    <property type="gene ID" value="ENSCSAVG00000011417.1"/>
</dbReference>
<dbReference type="GeneTree" id="ENSGT01030000234598"/>
<dbReference type="eggNOG" id="KOG2195">
    <property type="taxonomic scope" value="Eukaryota"/>
</dbReference>
<evidence type="ECO:0000313" key="4">
    <source>
        <dbReference type="Proteomes" id="UP000007875"/>
    </source>
</evidence>
<dbReference type="SUPFAM" id="SSF53187">
    <property type="entry name" value="Zn-dependent exopeptidases"/>
    <property type="match status" value="1"/>
</dbReference>
<name>H2ZPF9_CIOSA</name>
<keyword evidence="4" id="KW-1185">Reference proteome</keyword>
<evidence type="ECO:0000259" key="2">
    <source>
        <dbReference type="Pfam" id="PF04253"/>
    </source>
</evidence>
<dbReference type="Pfam" id="PF04253">
    <property type="entry name" value="TFR_dimer"/>
    <property type="match status" value="1"/>
</dbReference>
<dbReference type="OMA" id="DPKSINA"/>
<dbReference type="Gene3D" id="1.20.930.40">
    <property type="entry name" value="Transferrin receptor-like, dimerisation domain"/>
    <property type="match status" value="1"/>
</dbReference>
<dbReference type="Gene3D" id="3.40.630.10">
    <property type="entry name" value="Zn peptidases"/>
    <property type="match status" value="1"/>
</dbReference>
<dbReference type="HOGENOM" id="CLU_005688_0_0_1"/>
<dbReference type="InterPro" id="IPR039373">
    <property type="entry name" value="Peptidase_M28B"/>
</dbReference>
<dbReference type="PANTHER" id="PTHR10404">
    <property type="entry name" value="N-ACETYLATED-ALPHA-LINKED ACIDIC DIPEPTIDASE"/>
    <property type="match status" value="1"/>
</dbReference>
<sequence length="276" mass="30753">MSKVLYDAASRVMDPTNTKNTVKDTWMENFPNSENTNPQLRKLSTSSDYASFYQSLGVTSADLSYRGNANSDPRYKISPYPTYHTAYDTFDYVDRFVDPGFIAHWTVSRISGLIMLLLSDSLVIPFDVKNFAAFVNSQVVATESEFGTLLADNNISLEYLKRAGNNFVAQAQTFQSYIDTTLDRKDPKSINAVNDRLLLLERNFIEPKGLPGTLQLKHVSGSPASTSGSYASFPGLKDSLFGISSGQLQQWEVVKQQLALVTYKIEMAAQFLILNS</sequence>